<protein>
    <recommendedName>
        <fullName evidence="4">Zn(2)-C6 fungal-type domain-containing protein</fullName>
    </recommendedName>
</protein>
<evidence type="ECO:0000259" key="4">
    <source>
        <dbReference type="PROSITE" id="PS50048"/>
    </source>
</evidence>
<evidence type="ECO:0000256" key="3">
    <source>
        <dbReference type="SAM" id="MobiDB-lite"/>
    </source>
</evidence>
<keyword evidence="2" id="KW-0539">Nucleus</keyword>
<comment type="caution">
    <text evidence="5">The sequence shown here is derived from an EMBL/GenBank/DDBJ whole genome shotgun (WGS) entry which is preliminary data.</text>
</comment>
<feature type="compositionally biased region" description="Basic and acidic residues" evidence="3">
    <location>
        <begin position="71"/>
        <end position="85"/>
    </location>
</feature>
<feature type="non-terminal residue" evidence="5">
    <location>
        <position position="531"/>
    </location>
</feature>
<dbReference type="SUPFAM" id="SSF57701">
    <property type="entry name" value="Zn2/Cys6 DNA-binding domain"/>
    <property type="match status" value="1"/>
</dbReference>
<proteinExistence type="predicted"/>
<sequence length="531" mass="59901">MTVESRSHTGCWTCRLRKRKCDEKKPTCSECVFLGLNCHGYAERPTWMDRGPKQKAQLTIIKQKVAEATRQRRMSRIHDKYESSLKRSSSNPTSGDSSINLATTATTIPLSQLTVSHETSVSYLPNDLFQTERNQIPFTSTNSIAVPDFDSAIDTSKFHAPLNAATYLLPNCYAAEDDLMFQHEVSLPKYDFTLHQYANSADDNRSIEEKPLDSCITGNKPTLAINDIEDAIFCNKIDWLVHLQAGTSIVDAWMDQNSGCFSCQPAGEQEDPESVKECPKVFLIGLIIRFDILSSLTRDSAPALSDKYRYVLKPVGHGIRLETILGCCDWVFSILLDVYALRDWKKTAKAAGLLSLWELTSKASTIKSNLERNIALNFQRMSKLKQDLKNSKDENAQHQDSEYSISTMTHIFACSVSVLLEVIVSGAHPQLPEIKKEVGRALESYAYIDDLKLLHALCWPLFVVGCVAEPENYDIFRTLLSSPNITRIETFCELLQLLEKCWETSADIGTVEDDFDFTQARKYMPWDLLIA</sequence>
<dbReference type="PROSITE" id="PS50048">
    <property type="entry name" value="ZN2_CY6_FUNGAL_2"/>
    <property type="match status" value="1"/>
</dbReference>
<evidence type="ECO:0000256" key="2">
    <source>
        <dbReference type="ARBA" id="ARBA00023242"/>
    </source>
</evidence>
<dbReference type="AlphaFoldDB" id="A0A3E2HNY4"/>
<gene>
    <name evidence="5" type="ORF">B7463_g1279</name>
</gene>
<evidence type="ECO:0000313" key="5">
    <source>
        <dbReference type="EMBL" id="RFU35074.1"/>
    </source>
</evidence>
<dbReference type="InterPro" id="IPR001138">
    <property type="entry name" value="Zn2Cys6_DnaBD"/>
</dbReference>
<dbReference type="CDD" id="cd00067">
    <property type="entry name" value="GAL4"/>
    <property type="match status" value="1"/>
</dbReference>
<dbReference type="PANTHER" id="PTHR37534:SF26">
    <property type="entry name" value="TRANSCRIPTION FACTOR, PUTATIVE-RELATED"/>
    <property type="match status" value="1"/>
</dbReference>
<dbReference type="EMBL" id="NCSJ02000013">
    <property type="protein sequence ID" value="RFU35074.1"/>
    <property type="molecule type" value="Genomic_DNA"/>
</dbReference>
<dbReference type="GO" id="GO:0008270">
    <property type="term" value="F:zinc ion binding"/>
    <property type="evidence" value="ECO:0007669"/>
    <property type="project" value="InterPro"/>
</dbReference>
<dbReference type="Pfam" id="PF00172">
    <property type="entry name" value="Zn_clus"/>
    <property type="match status" value="1"/>
</dbReference>
<evidence type="ECO:0000313" key="6">
    <source>
        <dbReference type="Proteomes" id="UP000258309"/>
    </source>
</evidence>
<dbReference type="PANTHER" id="PTHR37534">
    <property type="entry name" value="TRANSCRIPTIONAL ACTIVATOR PROTEIN UGA3"/>
    <property type="match status" value="1"/>
</dbReference>
<dbReference type="GO" id="GO:0045944">
    <property type="term" value="P:positive regulation of transcription by RNA polymerase II"/>
    <property type="evidence" value="ECO:0007669"/>
    <property type="project" value="TreeGrafter"/>
</dbReference>
<dbReference type="Pfam" id="PF11951">
    <property type="entry name" value="Fungal_trans_2"/>
    <property type="match status" value="1"/>
</dbReference>
<dbReference type="InterPro" id="IPR036864">
    <property type="entry name" value="Zn2-C6_fun-type_DNA-bd_sf"/>
</dbReference>
<dbReference type="GO" id="GO:0005634">
    <property type="term" value="C:nucleus"/>
    <property type="evidence" value="ECO:0007669"/>
    <property type="project" value="UniProtKB-SubCell"/>
</dbReference>
<dbReference type="STRING" id="5539.A0A3E2HNY4"/>
<feature type="non-terminal residue" evidence="5">
    <location>
        <position position="1"/>
    </location>
</feature>
<accession>A0A3E2HNY4</accession>
<reference evidence="5 6" key="1">
    <citation type="submission" date="2018-05" db="EMBL/GenBank/DDBJ databases">
        <title>Draft genome sequence of Scytalidium lignicola DSM 105466, a ubiquitous saprotrophic fungus.</title>
        <authorList>
            <person name="Buettner E."/>
            <person name="Gebauer A.M."/>
            <person name="Hofrichter M."/>
            <person name="Liers C."/>
            <person name="Kellner H."/>
        </authorList>
    </citation>
    <scope>NUCLEOTIDE SEQUENCE [LARGE SCALE GENOMIC DNA]</scope>
    <source>
        <strain evidence="5 6">DSM 105466</strain>
    </source>
</reference>
<dbReference type="SMART" id="SM00066">
    <property type="entry name" value="GAL4"/>
    <property type="match status" value="1"/>
</dbReference>
<dbReference type="GO" id="GO:0000981">
    <property type="term" value="F:DNA-binding transcription factor activity, RNA polymerase II-specific"/>
    <property type="evidence" value="ECO:0007669"/>
    <property type="project" value="InterPro"/>
</dbReference>
<evidence type="ECO:0000256" key="1">
    <source>
        <dbReference type="ARBA" id="ARBA00004123"/>
    </source>
</evidence>
<feature type="region of interest" description="Disordered" evidence="3">
    <location>
        <begin position="71"/>
        <end position="98"/>
    </location>
</feature>
<feature type="domain" description="Zn(2)-C6 fungal-type" evidence="4">
    <location>
        <begin position="10"/>
        <end position="38"/>
    </location>
</feature>
<dbReference type="PROSITE" id="PS00463">
    <property type="entry name" value="ZN2_CY6_FUNGAL_1"/>
    <property type="match status" value="1"/>
</dbReference>
<dbReference type="OrthoDB" id="5213892at2759"/>
<dbReference type="InterPro" id="IPR021858">
    <property type="entry name" value="Fun_TF"/>
</dbReference>
<dbReference type="Proteomes" id="UP000258309">
    <property type="component" value="Unassembled WGS sequence"/>
</dbReference>
<keyword evidence="6" id="KW-1185">Reference proteome</keyword>
<dbReference type="Gene3D" id="4.10.240.10">
    <property type="entry name" value="Zn(2)-C6 fungal-type DNA-binding domain"/>
    <property type="match status" value="1"/>
</dbReference>
<organism evidence="5 6">
    <name type="scientific">Scytalidium lignicola</name>
    <name type="common">Hyphomycete</name>
    <dbReference type="NCBI Taxonomy" id="5539"/>
    <lineage>
        <taxon>Eukaryota</taxon>
        <taxon>Fungi</taxon>
        <taxon>Dikarya</taxon>
        <taxon>Ascomycota</taxon>
        <taxon>Pezizomycotina</taxon>
        <taxon>Leotiomycetes</taxon>
        <taxon>Leotiomycetes incertae sedis</taxon>
        <taxon>Scytalidium</taxon>
    </lineage>
</organism>
<dbReference type="OMA" id="WETSADI"/>
<name>A0A3E2HNY4_SCYLI</name>
<feature type="compositionally biased region" description="Polar residues" evidence="3">
    <location>
        <begin position="86"/>
        <end position="98"/>
    </location>
</feature>
<dbReference type="GO" id="GO:0000976">
    <property type="term" value="F:transcription cis-regulatory region binding"/>
    <property type="evidence" value="ECO:0007669"/>
    <property type="project" value="TreeGrafter"/>
</dbReference>
<comment type="subcellular location">
    <subcellularLocation>
        <location evidence="1">Nucleus</location>
    </subcellularLocation>
</comment>